<dbReference type="EMBL" id="CAEZSF010000073">
    <property type="protein sequence ID" value="CAB4538592.1"/>
    <property type="molecule type" value="Genomic_DNA"/>
</dbReference>
<proteinExistence type="predicted"/>
<organism evidence="1">
    <name type="scientific">freshwater metagenome</name>
    <dbReference type="NCBI Taxonomy" id="449393"/>
    <lineage>
        <taxon>unclassified sequences</taxon>
        <taxon>metagenomes</taxon>
        <taxon>ecological metagenomes</taxon>
    </lineage>
</organism>
<sequence>MVVQHVLYSCHGVITTRPHLVIGHRSHRHLIAAEAHGRHMTLVDVHQVLEHPAVGRSAIGGELLFIGAATDVLHVADIATLDFWAGLAELLRQPGSPQVWWFNDMIVDTDNHGELIF</sequence>
<reference evidence="1" key="1">
    <citation type="submission" date="2020-05" db="EMBL/GenBank/DDBJ databases">
        <authorList>
            <person name="Chiriac C."/>
            <person name="Salcher M."/>
            <person name="Ghai R."/>
            <person name="Kavagutti S V."/>
        </authorList>
    </citation>
    <scope>NUCLEOTIDE SEQUENCE</scope>
</reference>
<protein>
    <submittedName>
        <fullName evidence="1">Unannotated protein</fullName>
    </submittedName>
</protein>
<dbReference type="AlphaFoldDB" id="A0A6J6BI26"/>
<name>A0A6J6BI26_9ZZZZ</name>
<gene>
    <name evidence="1" type="ORF">UFOPK1358_00890</name>
</gene>
<accession>A0A6J6BI26</accession>
<evidence type="ECO:0000313" key="1">
    <source>
        <dbReference type="EMBL" id="CAB4538592.1"/>
    </source>
</evidence>